<name>A0A0F9A3L8_9ZZZZ</name>
<sequence>VERVWDKSPYFNHLNRNKYGCVLDLSQEKGRELLLRLVEMSDVVMENFRAEVMDNLGLSYDVLSRANPEVIVVSMPGHGKTGPERDFIAYGTNVEQLSGLCHLTGYADGPPQKTGISYGDPMAGVAAAGAVALALWDRRRTGRGQYIEAAQRENLINVIGEHILGYSMNGREPPRRGNRHSSMAPHGCYPCRGDDQWLTIACEDDAQFAALCASMGRPELASDRRFADVVSRYRNQDALDGLVSEWTGQSGSLVLRSDPTTTECTSTYM</sequence>
<dbReference type="PANTHER" id="PTHR48207:SF3">
    <property type="entry name" value="SUCCINATE--HYDROXYMETHYLGLUTARATE COA-TRANSFERASE"/>
    <property type="match status" value="1"/>
</dbReference>
<dbReference type="AlphaFoldDB" id="A0A0F9A3L8"/>
<keyword evidence="1" id="KW-0808">Transferase</keyword>
<proteinExistence type="predicted"/>
<dbReference type="EMBL" id="LAZR01059923">
    <property type="protein sequence ID" value="KKK66771.1"/>
    <property type="molecule type" value="Genomic_DNA"/>
</dbReference>
<comment type="caution">
    <text evidence="2">The sequence shown here is derived from an EMBL/GenBank/DDBJ whole genome shotgun (WGS) entry which is preliminary data.</text>
</comment>
<dbReference type="InterPro" id="IPR023606">
    <property type="entry name" value="CoA-Trfase_III_dom_1_sf"/>
</dbReference>
<evidence type="ECO:0008006" key="3">
    <source>
        <dbReference type="Google" id="ProtNLM"/>
    </source>
</evidence>
<reference evidence="2" key="1">
    <citation type="journal article" date="2015" name="Nature">
        <title>Complex archaea that bridge the gap between prokaryotes and eukaryotes.</title>
        <authorList>
            <person name="Spang A."/>
            <person name="Saw J.H."/>
            <person name="Jorgensen S.L."/>
            <person name="Zaremba-Niedzwiedzka K."/>
            <person name="Martijn J."/>
            <person name="Lind A.E."/>
            <person name="van Eijk R."/>
            <person name="Schleper C."/>
            <person name="Guy L."/>
            <person name="Ettema T.J."/>
        </authorList>
    </citation>
    <scope>NUCLEOTIDE SEQUENCE</scope>
</reference>
<dbReference type="PANTHER" id="PTHR48207">
    <property type="entry name" value="SUCCINATE--HYDROXYMETHYLGLUTARATE COA-TRANSFERASE"/>
    <property type="match status" value="1"/>
</dbReference>
<dbReference type="Pfam" id="PF02515">
    <property type="entry name" value="CoA_transf_3"/>
    <property type="match status" value="1"/>
</dbReference>
<feature type="non-terminal residue" evidence="2">
    <location>
        <position position="1"/>
    </location>
</feature>
<organism evidence="2">
    <name type="scientific">marine sediment metagenome</name>
    <dbReference type="NCBI Taxonomy" id="412755"/>
    <lineage>
        <taxon>unclassified sequences</taxon>
        <taxon>metagenomes</taxon>
        <taxon>ecological metagenomes</taxon>
    </lineage>
</organism>
<accession>A0A0F9A3L8</accession>
<evidence type="ECO:0000313" key="2">
    <source>
        <dbReference type="EMBL" id="KKK66771.1"/>
    </source>
</evidence>
<protein>
    <recommendedName>
        <fullName evidence="3">CoA transferase</fullName>
    </recommendedName>
</protein>
<dbReference type="SUPFAM" id="SSF89796">
    <property type="entry name" value="CoA-transferase family III (CaiB/BaiF)"/>
    <property type="match status" value="1"/>
</dbReference>
<dbReference type="InterPro" id="IPR050483">
    <property type="entry name" value="CoA-transferase_III_domain"/>
</dbReference>
<dbReference type="Gene3D" id="3.40.50.10540">
    <property type="entry name" value="Crotonobetainyl-coa:carnitine coa-transferase, domain 1"/>
    <property type="match status" value="1"/>
</dbReference>
<dbReference type="GO" id="GO:0008410">
    <property type="term" value="F:CoA-transferase activity"/>
    <property type="evidence" value="ECO:0007669"/>
    <property type="project" value="TreeGrafter"/>
</dbReference>
<evidence type="ECO:0000256" key="1">
    <source>
        <dbReference type="ARBA" id="ARBA00022679"/>
    </source>
</evidence>
<gene>
    <name evidence="2" type="ORF">LCGC14_2960750</name>
</gene>
<dbReference type="InterPro" id="IPR003673">
    <property type="entry name" value="CoA-Trfase_fam_III"/>
</dbReference>